<dbReference type="OrthoDB" id="9809670at2"/>
<keyword evidence="5" id="KW-0902">Two-component regulatory system</keyword>
<evidence type="ECO:0000256" key="6">
    <source>
        <dbReference type="SAM" id="Coils"/>
    </source>
</evidence>
<evidence type="ECO:0000256" key="7">
    <source>
        <dbReference type="SAM" id="Phobius"/>
    </source>
</evidence>
<evidence type="ECO:0000259" key="8">
    <source>
        <dbReference type="SMART" id="SM00387"/>
    </source>
</evidence>
<dbReference type="InterPro" id="IPR036890">
    <property type="entry name" value="HATPase_C_sf"/>
</dbReference>
<dbReference type="RefSeq" id="WP_072412821.1">
    <property type="nucleotide sequence ID" value="NZ_FPKW01000031.1"/>
</dbReference>
<feature type="coiled-coil region" evidence="6">
    <location>
        <begin position="224"/>
        <end position="251"/>
    </location>
</feature>
<dbReference type="Pfam" id="PF02518">
    <property type="entry name" value="HATPase_c"/>
    <property type="match status" value="1"/>
</dbReference>
<feature type="transmembrane region" description="Helical" evidence="7">
    <location>
        <begin position="132"/>
        <end position="154"/>
    </location>
</feature>
<evidence type="ECO:0000313" key="10">
    <source>
        <dbReference type="Proteomes" id="UP000182034"/>
    </source>
</evidence>
<dbReference type="EC" id="2.7.13.3" evidence="2"/>
<dbReference type="AlphaFoldDB" id="A0A1K2IX08"/>
<evidence type="ECO:0000256" key="5">
    <source>
        <dbReference type="ARBA" id="ARBA00023012"/>
    </source>
</evidence>
<feature type="transmembrane region" description="Helical" evidence="7">
    <location>
        <begin position="12"/>
        <end position="31"/>
    </location>
</feature>
<keyword evidence="7" id="KW-1133">Transmembrane helix</keyword>
<dbReference type="STRING" id="1612149.SAMN05216324_13116"/>
<organism evidence="9 10">
    <name type="scientific">Chryseobacterium limigenitum</name>
    <dbReference type="NCBI Taxonomy" id="1612149"/>
    <lineage>
        <taxon>Bacteria</taxon>
        <taxon>Pseudomonadati</taxon>
        <taxon>Bacteroidota</taxon>
        <taxon>Flavobacteriia</taxon>
        <taxon>Flavobacteriales</taxon>
        <taxon>Weeksellaceae</taxon>
        <taxon>Chryseobacterium group</taxon>
        <taxon>Chryseobacterium</taxon>
    </lineage>
</organism>
<sequence length="457" mass="54249">MNDILLDSVFPYITMGAIVIVILFFSFYLYYVEEPIFRKYRNYLGFCFLYLVMKEMVLVPKYTQNPLSLYLLSECFIWGSFVYYVRFIYSTVDFKDKKPFFEHIVKISQIILILGFILYVITQVFFKEYKDLFSFIYIFISLYMLLVAVIFIVFLYKSRTFLYYKYLYLGSVFLLIFNIIASFFDDPSKNFFGFTNLSIICIGWFLELIMFLIALGIKVKNEWEEKHRIMRENLEHEKKILLQEIDSQKLAYQSRQSERLRISIDIHDGISNAITGLKFYISDKRLQTKENSEKILLQDIEQELNSIYIQVRDYIQKLYGGQDEEKYDILLFLSSLQKQYNNSNLNFITDIEEVEINRNLNIYQQNELYFILNECIGNSIKHARCNTIKVSIYFENHICYFKIKDNGKGFDFAEKLNSDSGLGLSNILQRIKKLEGNITFENSGGTLISGNFPYPEF</sequence>
<keyword evidence="4 9" id="KW-0418">Kinase</keyword>
<dbReference type="InterPro" id="IPR050482">
    <property type="entry name" value="Sensor_HK_TwoCompSys"/>
</dbReference>
<reference evidence="10" key="1">
    <citation type="submission" date="2016-10" db="EMBL/GenBank/DDBJ databases">
        <authorList>
            <person name="Varghese N."/>
            <person name="Submissions S."/>
        </authorList>
    </citation>
    <scope>NUCLEOTIDE SEQUENCE [LARGE SCALE GENOMIC DNA]</scope>
    <source>
        <strain evidence="10">SUR2</strain>
    </source>
</reference>
<keyword evidence="7" id="KW-0472">Membrane</keyword>
<dbReference type="SMART" id="SM00387">
    <property type="entry name" value="HATPase_c"/>
    <property type="match status" value="1"/>
</dbReference>
<dbReference type="SUPFAM" id="SSF55874">
    <property type="entry name" value="ATPase domain of HSP90 chaperone/DNA topoisomerase II/histidine kinase"/>
    <property type="match status" value="1"/>
</dbReference>
<accession>A0A1K2IX08</accession>
<protein>
    <recommendedName>
        <fullName evidence="2">histidine kinase</fullName>
        <ecNumber evidence="2">2.7.13.3</ecNumber>
    </recommendedName>
</protein>
<evidence type="ECO:0000256" key="4">
    <source>
        <dbReference type="ARBA" id="ARBA00022777"/>
    </source>
</evidence>
<dbReference type="PANTHER" id="PTHR24421">
    <property type="entry name" value="NITRATE/NITRITE SENSOR PROTEIN NARX-RELATED"/>
    <property type="match status" value="1"/>
</dbReference>
<feature type="transmembrane region" description="Helical" evidence="7">
    <location>
        <begin position="110"/>
        <end position="126"/>
    </location>
</feature>
<feature type="transmembrane region" description="Helical" evidence="7">
    <location>
        <begin position="166"/>
        <end position="184"/>
    </location>
</feature>
<dbReference type="EMBL" id="FPKW01000031">
    <property type="protein sequence ID" value="SFZ96957.1"/>
    <property type="molecule type" value="Genomic_DNA"/>
</dbReference>
<dbReference type="Proteomes" id="UP000182034">
    <property type="component" value="Unassembled WGS sequence"/>
</dbReference>
<name>A0A1K2IX08_9FLAO</name>
<keyword evidence="6" id="KW-0175">Coiled coil</keyword>
<dbReference type="Gene3D" id="1.20.5.1930">
    <property type="match status" value="1"/>
</dbReference>
<feature type="transmembrane region" description="Helical" evidence="7">
    <location>
        <begin position="69"/>
        <end position="89"/>
    </location>
</feature>
<dbReference type="PANTHER" id="PTHR24421:SF10">
    <property type="entry name" value="NITRATE_NITRITE SENSOR PROTEIN NARQ"/>
    <property type="match status" value="1"/>
</dbReference>
<evidence type="ECO:0000256" key="2">
    <source>
        <dbReference type="ARBA" id="ARBA00012438"/>
    </source>
</evidence>
<evidence type="ECO:0000256" key="1">
    <source>
        <dbReference type="ARBA" id="ARBA00000085"/>
    </source>
</evidence>
<keyword evidence="10" id="KW-1185">Reference proteome</keyword>
<dbReference type="GO" id="GO:0000160">
    <property type="term" value="P:phosphorelay signal transduction system"/>
    <property type="evidence" value="ECO:0007669"/>
    <property type="project" value="UniProtKB-KW"/>
</dbReference>
<gene>
    <name evidence="9" type="ORF">SAMN05216324_13116</name>
</gene>
<dbReference type="Gene3D" id="3.30.565.10">
    <property type="entry name" value="Histidine kinase-like ATPase, C-terminal domain"/>
    <property type="match status" value="1"/>
</dbReference>
<keyword evidence="3" id="KW-0808">Transferase</keyword>
<dbReference type="InterPro" id="IPR003594">
    <property type="entry name" value="HATPase_dom"/>
</dbReference>
<proteinExistence type="predicted"/>
<feature type="transmembrane region" description="Helical" evidence="7">
    <location>
        <begin position="196"/>
        <end position="217"/>
    </location>
</feature>
<evidence type="ECO:0000256" key="3">
    <source>
        <dbReference type="ARBA" id="ARBA00022679"/>
    </source>
</evidence>
<comment type="catalytic activity">
    <reaction evidence="1">
        <text>ATP + protein L-histidine = ADP + protein N-phospho-L-histidine.</text>
        <dbReference type="EC" id="2.7.13.3"/>
    </reaction>
</comment>
<feature type="transmembrane region" description="Helical" evidence="7">
    <location>
        <begin position="43"/>
        <end position="63"/>
    </location>
</feature>
<dbReference type="GO" id="GO:0004673">
    <property type="term" value="F:protein histidine kinase activity"/>
    <property type="evidence" value="ECO:0007669"/>
    <property type="project" value="UniProtKB-EC"/>
</dbReference>
<evidence type="ECO:0000313" key="9">
    <source>
        <dbReference type="EMBL" id="SFZ96957.1"/>
    </source>
</evidence>
<feature type="domain" description="Histidine kinase/HSP90-like ATPase" evidence="8">
    <location>
        <begin position="363"/>
        <end position="456"/>
    </location>
</feature>
<keyword evidence="7" id="KW-0812">Transmembrane</keyword>